<keyword evidence="12" id="KW-1185">Reference proteome</keyword>
<dbReference type="PIRSF" id="PIRSF006171">
    <property type="entry name" value="RR_citrat_malat"/>
    <property type="match status" value="1"/>
</dbReference>
<dbReference type="PROSITE" id="PS50110">
    <property type="entry name" value="RESPONSE_REGULATORY"/>
    <property type="match status" value="1"/>
</dbReference>
<evidence type="ECO:0000256" key="7">
    <source>
        <dbReference type="ARBA" id="ARBA00023159"/>
    </source>
</evidence>
<evidence type="ECO:0000313" key="12">
    <source>
        <dbReference type="Proteomes" id="UP001228376"/>
    </source>
</evidence>
<accession>A0ABU5CFR0</accession>
<evidence type="ECO:0000256" key="6">
    <source>
        <dbReference type="ARBA" id="ARBA00023125"/>
    </source>
</evidence>
<protein>
    <submittedName>
        <fullName evidence="11">Response regulator</fullName>
    </submittedName>
</protein>
<dbReference type="PANTHER" id="PTHR45526:SF6">
    <property type="entry name" value="TRANSCRIPTIONAL REGULATORY PROTEIN CITT"/>
    <property type="match status" value="1"/>
</dbReference>
<evidence type="ECO:0000313" key="11">
    <source>
        <dbReference type="EMBL" id="MDY0404365.1"/>
    </source>
</evidence>
<gene>
    <name evidence="11" type="ORF">P5G51_002085</name>
</gene>
<keyword evidence="6" id="KW-0238">DNA-binding</keyword>
<evidence type="ECO:0000256" key="9">
    <source>
        <dbReference type="PROSITE-ProRule" id="PRU00169"/>
    </source>
</evidence>
<comment type="caution">
    <text evidence="11">The sequence shown here is derived from an EMBL/GenBank/DDBJ whole genome shotgun (WGS) entry which is preliminary data.</text>
</comment>
<evidence type="ECO:0000259" key="10">
    <source>
        <dbReference type="PROSITE" id="PS50110"/>
    </source>
</evidence>
<dbReference type="InterPro" id="IPR036390">
    <property type="entry name" value="WH_DNA-bd_sf"/>
</dbReference>
<dbReference type="RefSeq" id="WP_306065791.1">
    <property type="nucleotide sequence ID" value="NZ_JAROCA020000001.1"/>
</dbReference>
<dbReference type="Pfam" id="PF20714">
    <property type="entry name" value="HTH_64"/>
    <property type="match status" value="1"/>
</dbReference>
<dbReference type="InterPro" id="IPR011006">
    <property type="entry name" value="CheY-like_superfamily"/>
</dbReference>
<name>A0ABU5CFR0_9BACI</name>
<keyword evidence="5" id="KW-0805">Transcription regulation</keyword>
<reference evidence="11 12" key="1">
    <citation type="submission" date="2023-10" db="EMBL/GenBank/DDBJ databases">
        <title>179-bfca-hs.</title>
        <authorList>
            <person name="Miliotis G."/>
            <person name="Sengupta P."/>
            <person name="Hameed A."/>
            <person name="Chuvochina M."/>
            <person name="Mcdonagh F."/>
            <person name="Simpson A.C."/>
            <person name="Singh N.K."/>
            <person name="Rekha P.D."/>
            <person name="Raman K."/>
            <person name="Hugenholtz P."/>
            <person name="Venkateswaran K."/>
        </authorList>
    </citation>
    <scope>NUCLEOTIDE SEQUENCE [LARGE SCALE GENOMIC DNA]</scope>
    <source>
        <strain evidence="11 12">179-BFC-A-HS</strain>
    </source>
</reference>
<feature type="modified residue" description="4-aspartylphosphate" evidence="9">
    <location>
        <position position="54"/>
    </location>
</feature>
<dbReference type="Proteomes" id="UP001228376">
    <property type="component" value="Unassembled WGS sequence"/>
</dbReference>
<keyword evidence="4" id="KW-0902">Two-component regulatory system</keyword>
<dbReference type="InterPro" id="IPR048714">
    <property type="entry name" value="DpiA-like_HTH"/>
</dbReference>
<dbReference type="SMART" id="SM00448">
    <property type="entry name" value="REC"/>
    <property type="match status" value="1"/>
</dbReference>
<evidence type="ECO:0000256" key="3">
    <source>
        <dbReference type="ARBA" id="ARBA00022553"/>
    </source>
</evidence>
<dbReference type="InterPro" id="IPR024187">
    <property type="entry name" value="Sig_transdc_resp-reg_cit/mal"/>
</dbReference>
<dbReference type="PANTHER" id="PTHR45526">
    <property type="entry name" value="TRANSCRIPTIONAL REGULATORY PROTEIN DPIA"/>
    <property type="match status" value="1"/>
</dbReference>
<dbReference type="InterPro" id="IPR001789">
    <property type="entry name" value="Sig_transdc_resp-reg_receiver"/>
</dbReference>
<dbReference type="SUPFAM" id="SSF46785">
    <property type="entry name" value="Winged helix' DNA-binding domain"/>
    <property type="match status" value="1"/>
</dbReference>
<dbReference type="EMBL" id="JAROCA020000001">
    <property type="protein sequence ID" value="MDY0404365.1"/>
    <property type="molecule type" value="Genomic_DNA"/>
</dbReference>
<evidence type="ECO:0000256" key="2">
    <source>
        <dbReference type="ARBA" id="ARBA00022490"/>
    </source>
</evidence>
<evidence type="ECO:0000256" key="8">
    <source>
        <dbReference type="ARBA" id="ARBA00023163"/>
    </source>
</evidence>
<dbReference type="Pfam" id="PF00072">
    <property type="entry name" value="Response_reg"/>
    <property type="match status" value="1"/>
</dbReference>
<organism evidence="11 12">
    <name type="scientific">Tigheibacillus jepli</name>
    <dbReference type="NCBI Taxonomy" id="3035914"/>
    <lineage>
        <taxon>Bacteria</taxon>
        <taxon>Bacillati</taxon>
        <taxon>Bacillota</taxon>
        <taxon>Bacilli</taxon>
        <taxon>Bacillales</taxon>
        <taxon>Bacillaceae</taxon>
        <taxon>Tigheibacillus</taxon>
    </lineage>
</organism>
<evidence type="ECO:0000256" key="4">
    <source>
        <dbReference type="ARBA" id="ARBA00023012"/>
    </source>
</evidence>
<keyword evidence="2" id="KW-0963">Cytoplasm</keyword>
<feature type="domain" description="Response regulatory" evidence="10">
    <location>
        <begin position="3"/>
        <end position="119"/>
    </location>
</feature>
<comment type="subcellular location">
    <subcellularLocation>
        <location evidence="1">Cytoplasm</location>
    </subcellularLocation>
</comment>
<keyword evidence="3 9" id="KW-0597">Phosphoprotein</keyword>
<keyword evidence="8" id="KW-0804">Transcription</keyword>
<evidence type="ECO:0000256" key="1">
    <source>
        <dbReference type="ARBA" id="ARBA00004496"/>
    </source>
</evidence>
<evidence type="ECO:0000256" key="5">
    <source>
        <dbReference type="ARBA" id="ARBA00023015"/>
    </source>
</evidence>
<proteinExistence type="predicted"/>
<sequence length="221" mass="24915">MIRVMIVEDDYRVAGIHEAFFKQIDGIQVIAKALNGKEALEILQNEAVDLILLDIYLPDMLGTTLVQKMRKMHPNVDIITISAATEKNIVQAAIQRGIFDYIIKPVKMDRFIQTIEKYKQTREALQTCEHVDQRFLDDYFGHGQIDATAETPKGIDPITLEKIKAALSHDSGISAEEMGAEIGVSRTTARRYLEYLISVGACRAELAYGIVGRPERKYRAM</sequence>
<dbReference type="Gene3D" id="3.40.50.2300">
    <property type="match status" value="1"/>
</dbReference>
<keyword evidence="7" id="KW-0010">Activator</keyword>
<dbReference type="InterPro" id="IPR051271">
    <property type="entry name" value="2C-system_Tx_regulators"/>
</dbReference>
<dbReference type="SUPFAM" id="SSF52172">
    <property type="entry name" value="CheY-like"/>
    <property type="match status" value="1"/>
</dbReference>